<name>A0A143PLL9_LUTPR</name>
<feature type="compositionally biased region" description="Basic residues" evidence="1">
    <location>
        <begin position="109"/>
        <end position="120"/>
    </location>
</feature>
<feature type="region of interest" description="Disordered" evidence="1">
    <location>
        <begin position="1"/>
        <end position="27"/>
    </location>
</feature>
<reference evidence="3" key="2">
    <citation type="submission" date="2016-04" db="EMBL/GenBank/DDBJ databases">
        <title>First Complete Genome Sequence of a Subdivision 6 Acidobacterium.</title>
        <authorList>
            <person name="Huang S."/>
            <person name="Vieira S."/>
            <person name="Bunk B."/>
            <person name="Riedel T."/>
            <person name="Sproeer C."/>
            <person name="Overmann J."/>
        </authorList>
    </citation>
    <scope>NUCLEOTIDE SEQUENCE [LARGE SCALE GENOMIC DNA]</scope>
    <source>
        <strain evidence="3">DSM 100886 HEG_-6_39</strain>
    </source>
</reference>
<feature type="region of interest" description="Disordered" evidence="1">
    <location>
        <begin position="90"/>
        <end position="122"/>
    </location>
</feature>
<dbReference type="KEGG" id="abac:LuPra_02709"/>
<proteinExistence type="predicted"/>
<feature type="region of interest" description="Disordered" evidence="1">
    <location>
        <begin position="279"/>
        <end position="299"/>
    </location>
</feature>
<sequence length="360" mass="38843">MHGSTPGSQLSPSADSSPTRRRRLRPAKLCHPVQDAAREARLDLPATYTAGAKSVANDGLVAEEGVLHTGLPMVARGLLSLASPERFHVGDRAIARPGARPTSRDPGRHGRRHDHPRVSRARGLIEGDRVVGRVRRDAGDLASCRSNQVDTHRPVVGRRFGEGMRDDHAGAVDTQMKLLPASCTTPAVFRGRPLPSRPLTVPCCRRSDAAVPSLGGCAPPRRASESGAKASVWSGASRRACIMVRIDRTKPSIWRRGKWKTSRSVRAVSIATSKNVAARQGDRRAARPTRPRRLARTRAVAPTDEGAFVRPPISHPIARLVRGMNPRLHPTTMPPRAGDGPAAPTADPYLTVRSHAPTPR</sequence>
<feature type="compositionally biased region" description="Low complexity" evidence="1">
    <location>
        <begin position="334"/>
        <end position="348"/>
    </location>
</feature>
<feature type="compositionally biased region" description="Polar residues" evidence="1">
    <location>
        <begin position="1"/>
        <end position="17"/>
    </location>
</feature>
<dbReference type="AlphaFoldDB" id="A0A143PLL9"/>
<evidence type="ECO:0000256" key="1">
    <source>
        <dbReference type="SAM" id="MobiDB-lite"/>
    </source>
</evidence>
<feature type="compositionally biased region" description="Basic residues" evidence="1">
    <location>
        <begin position="286"/>
        <end position="296"/>
    </location>
</feature>
<gene>
    <name evidence="2" type="ORF">LuPra_02709</name>
</gene>
<organism evidence="2 3">
    <name type="scientific">Luteitalea pratensis</name>
    <dbReference type="NCBI Taxonomy" id="1855912"/>
    <lineage>
        <taxon>Bacteria</taxon>
        <taxon>Pseudomonadati</taxon>
        <taxon>Acidobacteriota</taxon>
        <taxon>Vicinamibacteria</taxon>
        <taxon>Vicinamibacterales</taxon>
        <taxon>Vicinamibacteraceae</taxon>
        <taxon>Luteitalea</taxon>
    </lineage>
</organism>
<protein>
    <submittedName>
        <fullName evidence="2">Uncharacterized protein</fullName>
    </submittedName>
</protein>
<evidence type="ECO:0000313" key="2">
    <source>
        <dbReference type="EMBL" id="AMY09492.1"/>
    </source>
</evidence>
<keyword evidence="3" id="KW-1185">Reference proteome</keyword>
<reference evidence="2 3" key="1">
    <citation type="journal article" date="2016" name="Genome Announc.">
        <title>First Complete Genome Sequence of a Subdivision 6 Acidobacterium Strain.</title>
        <authorList>
            <person name="Huang S."/>
            <person name="Vieira S."/>
            <person name="Bunk B."/>
            <person name="Riedel T."/>
            <person name="Sproer C."/>
            <person name="Overmann J."/>
        </authorList>
    </citation>
    <scope>NUCLEOTIDE SEQUENCE [LARGE SCALE GENOMIC DNA]</scope>
    <source>
        <strain evidence="3">DSM 100886 HEG_-6_39</strain>
    </source>
</reference>
<evidence type="ECO:0000313" key="3">
    <source>
        <dbReference type="Proteomes" id="UP000076079"/>
    </source>
</evidence>
<dbReference type="EMBL" id="CP015136">
    <property type="protein sequence ID" value="AMY09492.1"/>
    <property type="molecule type" value="Genomic_DNA"/>
</dbReference>
<accession>A0A143PLL9</accession>
<dbReference type="Proteomes" id="UP000076079">
    <property type="component" value="Chromosome"/>
</dbReference>
<feature type="region of interest" description="Disordered" evidence="1">
    <location>
        <begin position="327"/>
        <end position="360"/>
    </location>
</feature>